<proteinExistence type="predicted"/>
<accession>W2TWT9</accession>
<dbReference type="OMA" id="MIPCHAG"/>
<evidence type="ECO:0000313" key="1">
    <source>
        <dbReference type="EMBL" id="ETN85492.1"/>
    </source>
</evidence>
<dbReference type="AlphaFoldDB" id="W2TWT9"/>
<reference evidence="2" key="1">
    <citation type="journal article" date="2014" name="Nat. Genet.">
        <title>Genome of the human hookworm Necator americanus.</title>
        <authorList>
            <person name="Tang Y.T."/>
            <person name="Gao X."/>
            <person name="Rosa B.A."/>
            <person name="Abubucker S."/>
            <person name="Hallsworth-Pepin K."/>
            <person name="Martin J."/>
            <person name="Tyagi R."/>
            <person name="Heizer E."/>
            <person name="Zhang X."/>
            <person name="Bhonagiri-Palsikar V."/>
            <person name="Minx P."/>
            <person name="Warren W.C."/>
            <person name="Wang Q."/>
            <person name="Zhan B."/>
            <person name="Hotez P.J."/>
            <person name="Sternberg P.W."/>
            <person name="Dougall A."/>
            <person name="Gaze S.T."/>
            <person name="Mulvenna J."/>
            <person name="Sotillo J."/>
            <person name="Ranganathan S."/>
            <person name="Rabelo E.M."/>
            <person name="Wilson R.K."/>
            <person name="Felgner P.L."/>
            <person name="Bethony J."/>
            <person name="Hawdon J.M."/>
            <person name="Gasser R.B."/>
            <person name="Loukas A."/>
            <person name="Mitreva M."/>
        </authorList>
    </citation>
    <scope>NUCLEOTIDE SEQUENCE [LARGE SCALE GENOMIC DNA]</scope>
</reference>
<evidence type="ECO:0000313" key="2">
    <source>
        <dbReference type="Proteomes" id="UP000053676"/>
    </source>
</evidence>
<name>W2TWT9_NECAM</name>
<sequence length="208" mass="22882">MIRELDRCGHSVMIPCHAGTDSSYCSAVCGKNLTCGHKCMKNCGECFVAGGCKCESTCGKVMSCGHRCSKKCGVPCEPCLALCLSRCKHQECGNSGNEQAIRYGRKCAQTCVLCPRLCDNSCQHRSCGKRCYEVCDVKPCEQPCTLQLVCGHACLGMCNEECPRLCGTCQRKNYVFLINQYLGPLEALTKLARIIEAHFLRDLQRKPS</sequence>
<dbReference type="STRING" id="51031.W2TWT9"/>
<protein>
    <recommendedName>
        <fullName evidence="3">NF-X1 type zinc finger</fullName>
    </recommendedName>
</protein>
<evidence type="ECO:0008006" key="3">
    <source>
        <dbReference type="Google" id="ProtNLM"/>
    </source>
</evidence>
<keyword evidence="2" id="KW-1185">Reference proteome</keyword>
<organism evidence="1 2">
    <name type="scientific">Necator americanus</name>
    <name type="common">Human hookworm</name>
    <dbReference type="NCBI Taxonomy" id="51031"/>
    <lineage>
        <taxon>Eukaryota</taxon>
        <taxon>Metazoa</taxon>
        <taxon>Ecdysozoa</taxon>
        <taxon>Nematoda</taxon>
        <taxon>Chromadorea</taxon>
        <taxon>Rhabditida</taxon>
        <taxon>Rhabditina</taxon>
        <taxon>Rhabditomorpha</taxon>
        <taxon>Strongyloidea</taxon>
        <taxon>Ancylostomatidae</taxon>
        <taxon>Bunostominae</taxon>
        <taxon>Necator</taxon>
    </lineage>
</organism>
<gene>
    <name evidence="1" type="ORF">NECAME_06360</name>
</gene>
<dbReference type="KEGG" id="nai:NECAME_06360"/>
<dbReference type="Proteomes" id="UP000053676">
    <property type="component" value="Unassembled WGS sequence"/>
</dbReference>
<dbReference type="OrthoDB" id="5864948at2759"/>
<dbReference type="EMBL" id="KI657714">
    <property type="protein sequence ID" value="ETN85492.1"/>
    <property type="molecule type" value="Genomic_DNA"/>
</dbReference>